<dbReference type="EMBL" id="JABUMX010000002">
    <property type="protein sequence ID" value="NTS31756.1"/>
    <property type="molecule type" value="Genomic_DNA"/>
</dbReference>
<protein>
    <submittedName>
        <fullName evidence="1">Uncharacterized protein</fullName>
    </submittedName>
</protein>
<dbReference type="Proteomes" id="UP000550508">
    <property type="component" value="Unassembled WGS sequence"/>
</dbReference>
<proteinExistence type="predicted"/>
<dbReference type="RefSeq" id="WP_162737299.1">
    <property type="nucleotide sequence ID" value="NZ_JABUMX010000002.1"/>
</dbReference>
<sequence length="46" mass="5445">MAQKIRGFFKTALENLVSCRTAQMSRFAVRAIDAPRERYRHRIYSV</sequence>
<evidence type="ECO:0000313" key="1">
    <source>
        <dbReference type="EMBL" id="NTS31756.1"/>
    </source>
</evidence>
<gene>
    <name evidence="1" type="ORF">HQ945_10870</name>
</gene>
<comment type="caution">
    <text evidence="1">The sequence shown here is derived from an EMBL/GenBank/DDBJ whole genome shotgun (WGS) entry which is preliminary data.</text>
</comment>
<keyword evidence="2" id="KW-1185">Reference proteome</keyword>
<reference evidence="1 2" key="1">
    <citation type="submission" date="2020-05" db="EMBL/GenBank/DDBJ databases">
        <authorList>
            <person name="Kim M.K."/>
        </authorList>
    </citation>
    <scope>NUCLEOTIDE SEQUENCE [LARGE SCALE GENOMIC DNA]</scope>
    <source>
        <strain evidence="1 2">BT25</strain>
    </source>
</reference>
<accession>A0A849VQG8</accession>
<dbReference type="AlphaFoldDB" id="A0A849VQG8"/>
<evidence type="ECO:0000313" key="2">
    <source>
        <dbReference type="Proteomes" id="UP000550508"/>
    </source>
</evidence>
<name>A0A849VQG8_9HYPH</name>
<organism evidence="1 2">
    <name type="scientific">Phyllobacterium pellucidum</name>
    <dbReference type="NCBI Taxonomy" id="2740464"/>
    <lineage>
        <taxon>Bacteria</taxon>
        <taxon>Pseudomonadati</taxon>
        <taxon>Pseudomonadota</taxon>
        <taxon>Alphaproteobacteria</taxon>
        <taxon>Hyphomicrobiales</taxon>
        <taxon>Phyllobacteriaceae</taxon>
        <taxon>Phyllobacterium</taxon>
    </lineage>
</organism>